<feature type="chain" id="PRO_5032840398" description="Beta-lactamase-inhibitor-like PepSY-like domain-containing protein" evidence="1">
    <location>
        <begin position="20"/>
        <end position="171"/>
    </location>
</feature>
<accession>A0A7M2YCI9</accession>
<reference evidence="2 3" key="1">
    <citation type="submission" date="2019-05" db="EMBL/GenBank/DDBJ databases">
        <title>Chryseobacterium sp. isolated from King George Island, maritime Antarctica.</title>
        <authorList>
            <person name="Peng X."/>
        </authorList>
    </citation>
    <scope>NUCLEOTIDE SEQUENCE [LARGE SCALE GENOMIC DNA]</scope>
    <source>
        <strain evidence="2 3">7-3A</strain>
    </source>
</reference>
<keyword evidence="1" id="KW-0732">Signal</keyword>
<dbReference type="RefSeq" id="WP_193812011.1">
    <property type="nucleotide sequence ID" value="NZ_CP040442.1"/>
</dbReference>
<organism evidence="2 3">
    <name type="scientific">Kaistella flava</name>
    <name type="common">ex Peng et al. 2021</name>
    <dbReference type="NCBI Taxonomy" id="2038776"/>
    <lineage>
        <taxon>Bacteria</taxon>
        <taxon>Pseudomonadati</taxon>
        <taxon>Bacteroidota</taxon>
        <taxon>Flavobacteriia</taxon>
        <taxon>Flavobacteriales</taxon>
        <taxon>Weeksellaceae</taxon>
        <taxon>Chryseobacterium group</taxon>
        <taxon>Kaistella</taxon>
    </lineage>
</organism>
<dbReference type="AlphaFoldDB" id="A0A7M2YCI9"/>
<dbReference type="EMBL" id="CP040442">
    <property type="protein sequence ID" value="QOW11841.1"/>
    <property type="molecule type" value="Genomic_DNA"/>
</dbReference>
<name>A0A7M2YCI9_9FLAO</name>
<protein>
    <recommendedName>
        <fullName evidence="4">Beta-lactamase-inhibitor-like PepSY-like domain-containing protein</fullName>
    </recommendedName>
</protein>
<evidence type="ECO:0008006" key="4">
    <source>
        <dbReference type="Google" id="ProtNLM"/>
    </source>
</evidence>
<keyword evidence="3" id="KW-1185">Reference proteome</keyword>
<evidence type="ECO:0000313" key="3">
    <source>
        <dbReference type="Proteomes" id="UP000594195"/>
    </source>
</evidence>
<sequence length="171" mass="19153">MKKSILILAMMGLFLQSYAQDVLYSATLKKGDVPMVVLKSIEANFPNYIVKNYNAVPVKYVAGNVYVDNDVDLDDVDSYQVTISSKDRELVANLDENGKLMSTVENLKDTPPPMAVSRSIAAAYPGWMVGKETFHMISYVNGKSVEHYKFLLTKDGKKKRVYTDVTGKILR</sequence>
<proteinExistence type="predicted"/>
<evidence type="ECO:0000313" key="2">
    <source>
        <dbReference type="EMBL" id="QOW11841.1"/>
    </source>
</evidence>
<feature type="signal peptide" evidence="1">
    <location>
        <begin position="1"/>
        <end position="19"/>
    </location>
</feature>
<dbReference type="Proteomes" id="UP000594195">
    <property type="component" value="Chromosome"/>
</dbReference>
<evidence type="ECO:0000256" key="1">
    <source>
        <dbReference type="SAM" id="SignalP"/>
    </source>
</evidence>
<dbReference type="KEGG" id="kfa:Q73A0000_16480"/>
<gene>
    <name evidence="2" type="ORF">Q73A0000_16480</name>
</gene>